<comment type="cofactor">
    <cofactor evidence="1">
        <name>FAD</name>
        <dbReference type="ChEBI" id="CHEBI:57692"/>
    </cofactor>
</comment>
<comment type="caution">
    <text evidence="5">The sequence shown here is derived from an EMBL/GenBank/DDBJ whole genome shotgun (WGS) entry which is preliminary data.</text>
</comment>
<keyword evidence="6" id="KW-1185">Reference proteome</keyword>
<keyword evidence="3" id="KW-0285">Flavoprotein</keyword>
<protein>
    <submittedName>
        <fullName evidence="5">Uncharacterized protein</fullName>
    </submittedName>
</protein>
<reference evidence="5" key="2">
    <citation type="submission" date="2020-02" db="EMBL/GenBank/DDBJ databases">
        <authorList>
            <person name="Gilchrist C.L.M."/>
            <person name="Chooi Y.-H."/>
        </authorList>
    </citation>
    <scope>NUCLEOTIDE SEQUENCE</scope>
    <source>
        <strain evidence="5">MST-FP2251</strain>
    </source>
</reference>
<evidence type="ECO:0000313" key="6">
    <source>
        <dbReference type="Proteomes" id="UP001194746"/>
    </source>
</evidence>
<comment type="similarity">
    <text evidence="2">Belongs to the FAD-binding monooxygenase family.</text>
</comment>
<proteinExistence type="inferred from homology"/>
<dbReference type="AlphaFoldDB" id="A0AAD4CS60"/>
<dbReference type="Pfam" id="PF13450">
    <property type="entry name" value="NAD_binding_8"/>
    <property type="match status" value="1"/>
</dbReference>
<gene>
    <name evidence="5" type="ORF">FE257_005363</name>
</gene>
<evidence type="ECO:0000256" key="1">
    <source>
        <dbReference type="ARBA" id="ARBA00001974"/>
    </source>
</evidence>
<name>A0AAD4CS60_ASPNN</name>
<evidence type="ECO:0000256" key="4">
    <source>
        <dbReference type="ARBA" id="ARBA00022827"/>
    </source>
</evidence>
<dbReference type="Gene3D" id="3.50.50.60">
    <property type="entry name" value="FAD/NAD(P)-binding domain"/>
    <property type="match status" value="2"/>
</dbReference>
<evidence type="ECO:0000313" key="5">
    <source>
        <dbReference type="EMBL" id="KAF9890793.1"/>
    </source>
</evidence>
<accession>A0AAD4CS60</accession>
<dbReference type="InterPro" id="IPR036188">
    <property type="entry name" value="FAD/NAD-bd_sf"/>
</dbReference>
<sequence>MADLQPTAFIPRRLKVTVIGAGISGIQFAHEITSTLSNVDLEIWDKNPCVGGTWYENQYPGCTCDVPSHTYQFSWNPNPNWSKLYPPASEIRKYLESTVSRNDLRRFMRFNWKCVSARWDEQSSNWTTIFRNVQSNETREVISDVLIYAVGRLNNYKIPEIEGKEQFEGQLIHTARWPASLDVKDKEVVVVGNGASAVQCVPALQPVAKRIVNISRGPTWITPHVFSEDGSIQRDCKYLELYPSSQISLLIQKYKDTSNEKASFRANQEIYHQHRIFLEQKLAAGFPGLWRGTAAQTQFTTAVKSFMQSKITDQSLQKALIPEFEAGCRRFTPGAHYLAALQQTNVIYVTGTALHLQLTKDALVTGSGDMYPCDLVVFATGFEPYEPRFPVIGPFNPPICPVNGSAIPGIERAANYMVRVINRLQTDNLRSVCVCENAQKRFNEWVQDRMAGMVWSGACNSWYKNQMGKVVVPWPGTILHYYAATEIVRWEDFDLRFEGHAFGSFGNGVTADGFVPDSFPWVVTDNKLAISENGGGIDFISRIGRPVYGVIQKIVAYFFMSGSA</sequence>
<organism evidence="5 6">
    <name type="scientific">Aspergillus nanangensis</name>
    <dbReference type="NCBI Taxonomy" id="2582783"/>
    <lineage>
        <taxon>Eukaryota</taxon>
        <taxon>Fungi</taxon>
        <taxon>Dikarya</taxon>
        <taxon>Ascomycota</taxon>
        <taxon>Pezizomycotina</taxon>
        <taxon>Eurotiomycetes</taxon>
        <taxon>Eurotiomycetidae</taxon>
        <taxon>Eurotiales</taxon>
        <taxon>Aspergillaceae</taxon>
        <taxon>Aspergillus</taxon>
        <taxon>Aspergillus subgen. Circumdati</taxon>
    </lineage>
</organism>
<keyword evidence="4" id="KW-0274">FAD</keyword>
<reference evidence="5" key="1">
    <citation type="journal article" date="2019" name="Beilstein J. Org. Chem.">
        <title>Nanangenines: drimane sesquiterpenoids as the dominant metabolite cohort of a novel Australian fungus, Aspergillus nanangensis.</title>
        <authorList>
            <person name="Lacey H.J."/>
            <person name="Gilchrist C.L.M."/>
            <person name="Crombie A."/>
            <person name="Kalaitzis J.A."/>
            <person name="Vuong D."/>
            <person name="Rutledge P.J."/>
            <person name="Turner P."/>
            <person name="Pitt J.I."/>
            <person name="Lacey E."/>
            <person name="Chooi Y.H."/>
            <person name="Piggott A.M."/>
        </authorList>
    </citation>
    <scope>NUCLEOTIDE SEQUENCE</scope>
    <source>
        <strain evidence="5">MST-FP2251</strain>
    </source>
</reference>
<dbReference type="InterPro" id="IPR051209">
    <property type="entry name" value="FAD-bind_Monooxygenase_sf"/>
</dbReference>
<evidence type="ECO:0000256" key="2">
    <source>
        <dbReference type="ARBA" id="ARBA00010139"/>
    </source>
</evidence>
<dbReference type="EMBL" id="VCAU01000023">
    <property type="protein sequence ID" value="KAF9890793.1"/>
    <property type="molecule type" value="Genomic_DNA"/>
</dbReference>
<dbReference type="Proteomes" id="UP001194746">
    <property type="component" value="Unassembled WGS sequence"/>
</dbReference>
<dbReference type="SUPFAM" id="SSF51905">
    <property type="entry name" value="FAD/NAD(P)-binding domain"/>
    <property type="match status" value="3"/>
</dbReference>
<dbReference type="PANTHER" id="PTHR42877">
    <property type="entry name" value="L-ORNITHINE N(5)-MONOOXYGENASE-RELATED"/>
    <property type="match status" value="1"/>
</dbReference>
<dbReference type="PANTHER" id="PTHR42877:SF7">
    <property type="entry name" value="FLAVIN-BINDING MONOOXYGENASE-RELATED"/>
    <property type="match status" value="1"/>
</dbReference>
<evidence type="ECO:0000256" key="3">
    <source>
        <dbReference type="ARBA" id="ARBA00022630"/>
    </source>
</evidence>